<name>A0A3B1DRL8_9ZZZZ</name>
<reference evidence="1" key="1">
    <citation type="submission" date="2018-06" db="EMBL/GenBank/DDBJ databases">
        <authorList>
            <person name="Zhirakovskaya E."/>
        </authorList>
    </citation>
    <scope>NUCLEOTIDE SEQUENCE</scope>
</reference>
<protein>
    <submittedName>
        <fullName evidence="1">Uncharacterized protein</fullName>
    </submittedName>
</protein>
<accession>A0A3B1DRL8</accession>
<dbReference type="EMBL" id="UOGK01000556">
    <property type="protein sequence ID" value="VAX41521.1"/>
    <property type="molecule type" value="Genomic_DNA"/>
</dbReference>
<organism evidence="1">
    <name type="scientific">hydrothermal vent metagenome</name>
    <dbReference type="NCBI Taxonomy" id="652676"/>
    <lineage>
        <taxon>unclassified sequences</taxon>
        <taxon>metagenomes</taxon>
        <taxon>ecological metagenomes</taxon>
    </lineage>
</organism>
<proteinExistence type="predicted"/>
<dbReference type="AlphaFoldDB" id="A0A3B1DRL8"/>
<sequence>MDALEVITFRNDRNPGLLRADCNLNGKVSAPPPRSAIHAAEHGVPVLGARMTEHATPCN</sequence>
<gene>
    <name evidence="1" type="ORF">MNBD_PLANCTO03-2289</name>
</gene>
<evidence type="ECO:0000313" key="1">
    <source>
        <dbReference type="EMBL" id="VAX41521.1"/>
    </source>
</evidence>